<sequence length="223" mass="24214">MVIRADASSRQPLGGGAASGGWRGSARRAAIVSLLLIAALYGWSRLQQPRASLHGTPLPSRPAPAFKGLSDTQGRLFDWKAERGRAVLVFFGYTHCPDVCPLTLSALARALDRLGPLRSEVRVVFVSLDPARDTPGVLRAYLDAFMPNVIGLRGPLPEVARAARRWGVTWRRVDTSDGGYWIDHTAAVTLVGPRGRLRARYGYGQLTDPAWLSADLRAVLAHP</sequence>
<comment type="caution">
    <text evidence="5">The sequence shown here is derived from an EMBL/GenBank/DDBJ whole genome shotgun (WGS) entry which is preliminary data.</text>
</comment>
<dbReference type="AlphaFoldDB" id="A0A1J5QIZ8"/>
<dbReference type="InterPro" id="IPR036249">
    <property type="entry name" value="Thioredoxin-like_sf"/>
</dbReference>
<dbReference type="Gene3D" id="3.40.30.10">
    <property type="entry name" value="Glutaredoxin"/>
    <property type="match status" value="1"/>
</dbReference>
<dbReference type="CDD" id="cd02968">
    <property type="entry name" value="SCO"/>
    <property type="match status" value="1"/>
</dbReference>
<dbReference type="InterPro" id="IPR013766">
    <property type="entry name" value="Thioredoxin_domain"/>
</dbReference>
<dbReference type="PANTHER" id="PTHR12151">
    <property type="entry name" value="ELECTRON TRANSPORT PROTIN SCO1/SENC FAMILY MEMBER"/>
    <property type="match status" value="1"/>
</dbReference>
<dbReference type="Pfam" id="PF02630">
    <property type="entry name" value="SCO1-SenC"/>
    <property type="match status" value="1"/>
</dbReference>
<dbReference type="PANTHER" id="PTHR12151:SF25">
    <property type="entry name" value="LINALOOL DEHYDRATASE_ISOMERASE DOMAIN-CONTAINING PROTEIN"/>
    <property type="match status" value="1"/>
</dbReference>
<evidence type="ECO:0000259" key="4">
    <source>
        <dbReference type="PROSITE" id="PS51352"/>
    </source>
</evidence>
<dbReference type="EMBL" id="MLJW01000699">
    <property type="protein sequence ID" value="OIQ83478.1"/>
    <property type="molecule type" value="Genomic_DNA"/>
</dbReference>
<dbReference type="InterPro" id="IPR003782">
    <property type="entry name" value="SCO1/SenC"/>
</dbReference>
<keyword evidence="2" id="KW-0186">Copper</keyword>
<dbReference type="PROSITE" id="PS51352">
    <property type="entry name" value="THIOREDOXIN_2"/>
    <property type="match status" value="1"/>
</dbReference>
<feature type="region of interest" description="Disordered" evidence="3">
    <location>
        <begin position="1"/>
        <end position="22"/>
    </location>
</feature>
<feature type="domain" description="Thioredoxin" evidence="4">
    <location>
        <begin position="57"/>
        <end position="221"/>
    </location>
</feature>
<gene>
    <name evidence="5" type="ORF">GALL_347150</name>
</gene>
<evidence type="ECO:0000256" key="3">
    <source>
        <dbReference type="SAM" id="MobiDB-lite"/>
    </source>
</evidence>
<evidence type="ECO:0000256" key="2">
    <source>
        <dbReference type="ARBA" id="ARBA00023008"/>
    </source>
</evidence>
<evidence type="ECO:0000313" key="5">
    <source>
        <dbReference type="EMBL" id="OIQ83478.1"/>
    </source>
</evidence>
<organism evidence="5">
    <name type="scientific">mine drainage metagenome</name>
    <dbReference type="NCBI Taxonomy" id="410659"/>
    <lineage>
        <taxon>unclassified sequences</taxon>
        <taxon>metagenomes</taxon>
        <taxon>ecological metagenomes</taxon>
    </lineage>
</organism>
<comment type="similarity">
    <text evidence="1">Belongs to the SCO1/2 family.</text>
</comment>
<accession>A0A1J5QIZ8</accession>
<proteinExistence type="inferred from homology"/>
<reference evidence="5" key="1">
    <citation type="submission" date="2016-10" db="EMBL/GenBank/DDBJ databases">
        <title>Sequence of Gallionella enrichment culture.</title>
        <authorList>
            <person name="Poehlein A."/>
            <person name="Muehling M."/>
            <person name="Daniel R."/>
        </authorList>
    </citation>
    <scope>NUCLEOTIDE SEQUENCE</scope>
</reference>
<dbReference type="SUPFAM" id="SSF52833">
    <property type="entry name" value="Thioredoxin-like"/>
    <property type="match status" value="1"/>
</dbReference>
<feature type="compositionally biased region" description="Gly residues" evidence="3">
    <location>
        <begin position="13"/>
        <end position="22"/>
    </location>
</feature>
<protein>
    <submittedName>
        <fullName evidence="5">SCO1/SenC</fullName>
    </submittedName>
</protein>
<name>A0A1J5QIZ8_9ZZZZ</name>
<evidence type="ECO:0000256" key="1">
    <source>
        <dbReference type="ARBA" id="ARBA00010996"/>
    </source>
</evidence>